<organism evidence="1 2">
    <name type="scientific">Stutzerimonas xanthomarina</name>
    <dbReference type="NCBI Taxonomy" id="271420"/>
    <lineage>
        <taxon>Bacteria</taxon>
        <taxon>Pseudomonadati</taxon>
        <taxon>Pseudomonadota</taxon>
        <taxon>Gammaproteobacteria</taxon>
        <taxon>Pseudomonadales</taxon>
        <taxon>Pseudomonadaceae</taxon>
        <taxon>Stutzerimonas</taxon>
    </lineage>
</organism>
<dbReference type="Proteomes" id="UP000276506">
    <property type="component" value="Unassembled WGS sequence"/>
</dbReference>
<protein>
    <submittedName>
        <fullName evidence="1">Uncharacterized protein</fullName>
    </submittedName>
</protein>
<proteinExistence type="predicted"/>
<dbReference type="EMBL" id="RHQL01000028">
    <property type="protein sequence ID" value="RRV03808.1"/>
    <property type="molecule type" value="Genomic_DNA"/>
</dbReference>
<sequence length="425" mass="46313">MSQTYTPPSTIPGISRLAKSIRQQRGIKHTQALEAAARVAGFQSFKHAKRALSASATADTLVPLFLTVFWHDRDATPFSGRCTAVVHLPQRTVELLPSLKVRGYSMLGGFQLESPDHLRALLDAGSAEQAKKRVTDAITQLVFTDATGLRPARKAADVRRISFLQNLPGSDHLTLWIDPLTGGGVGLDEPYESRLATRVLDREEWLAAHGLASIAPDWAGLYAPGRTVPYLVSSSEDLLQRTASAVENLGDLPAIDWVSHAGPYHTPFISPHRLASGRRYRARPQPSFGQKGGAIAYGGRAGVSSEWRPAVPMSIADHRALGSILRGLAWSHVSARTHAKLTATLSRLDDWSMCEHPNESSQTLSDLYYGSARQHYGTVAEQRTGLAEARRLVTSCYNDCRPRRELLAVFEQVEANVIALGASDA</sequence>
<accession>A0A3R8TV76</accession>
<evidence type="ECO:0000313" key="1">
    <source>
        <dbReference type="EMBL" id="RRV03808.1"/>
    </source>
</evidence>
<evidence type="ECO:0000313" key="2">
    <source>
        <dbReference type="Proteomes" id="UP000276506"/>
    </source>
</evidence>
<reference evidence="1 2" key="1">
    <citation type="submission" date="2018-10" db="EMBL/GenBank/DDBJ databases">
        <title>Transmission dynamics of multidrug resistant bacteria on intensive care unit surfaces.</title>
        <authorList>
            <person name="D'Souza A.W."/>
            <person name="Potter R.F."/>
            <person name="Wallace M."/>
            <person name="Shupe A."/>
            <person name="Patel S."/>
            <person name="Sun S."/>
            <person name="Gul D."/>
            <person name="Kwon J.H."/>
            <person name="Andleeb S."/>
            <person name="Burnham C.-A.D."/>
            <person name="Dantas G."/>
        </authorList>
    </citation>
    <scope>NUCLEOTIDE SEQUENCE [LARGE SCALE GENOMIC DNA]</scope>
    <source>
        <strain evidence="1 2">PX_177</strain>
    </source>
</reference>
<dbReference type="Gene3D" id="1.20.1260.40">
    <property type="match status" value="1"/>
</dbReference>
<dbReference type="RefSeq" id="WP_041110849.1">
    <property type="nucleotide sequence ID" value="NZ_RHQL01000028.1"/>
</dbReference>
<comment type="caution">
    <text evidence="1">The sequence shown here is derived from an EMBL/GenBank/DDBJ whole genome shotgun (WGS) entry which is preliminary data.</text>
</comment>
<name>A0A3R8TV76_9GAMM</name>
<dbReference type="AlphaFoldDB" id="A0A3R8TV76"/>
<gene>
    <name evidence="1" type="ORF">EGJ28_23225</name>
</gene>